<comment type="caution">
    <text evidence="1">The sequence shown here is derived from an EMBL/GenBank/DDBJ whole genome shotgun (WGS) entry which is preliminary data.</text>
</comment>
<gene>
    <name evidence="1" type="ORF">OWV82_023410</name>
</gene>
<reference evidence="1 2" key="1">
    <citation type="journal article" date="2023" name="Science">
        <title>Complex scaffold remodeling in plant triterpene biosynthesis.</title>
        <authorList>
            <person name="De La Pena R."/>
            <person name="Hodgson H."/>
            <person name="Liu J.C."/>
            <person name="Stephenson M.J."/>
            <person name="Martin A.C."/>
            <person name="Owen C."/>
            <person name="Harkess A."/>
            <person name="Leebens-Mack J."/>
            <person name="Jimenez L.E."/>
            <person name="Osbourn A."/>
            <person name="Sattely E.S."/>
        </authorList>
    </citation>
    <scope>NUCLEOTIDE SEQUENCE [LARGE SCALE GENOMIC DNA]</scope>
    <source>
        <strain evidence="2">cv. JPN11</strain>
        <tissue evidence="1">Leaf</tissue>
    </source>
</reference>
<protein>
    <submittedName>
        <fullName evidence="1">Ring finger protein</fullName>
    </submittedName>
</protein>
<proteinExistence type="predicted"/>
<evidence type="ECO:0000313" key="1">
    <source>
        <dbReference type="EMBL" id="KAJ4703513.1"/>
    </source>
</evidence>
<accession>A0ACC1WXP1</accession>
<dbReference type="Proteomes" id="UP001164539">
    <property type="component" value="Chromosome 13"/>
</dbReference>
<name>A0ACC1WXP1_MELAZ</name>
<dbReference type="EMBL" id="CM051406">
    <property type="protein sequence ID" value="KAJ4703513.1"/>
    <property type="molecule type" value="Genomic_DNA"/>
</dbReference>
<organism evidence="1 2">
    <name type="scientific">Melia azedarach</name>
    <name type="common">Chinaberry tree</name>
    <dbReference type="NCBI Taxonomy" id="155640"/>
    <lineage>
        <taxon>Eukaryota</taxon>
        <taxon>Viridiplantae</taxon>
        <taxon>Streptophyta</taxon>
        <taxon>Embryophyta</taxon>
        <taxon>Tracheophyta</taxon>
        <taxon>Spermatophyta</taxon>
        <taxon>Magnoliopsida</taxon>
        <taxon>eudicotyledons</taxon>
        <taxon>Gunneridae</taxon>
        <taxon>Pentapetalae</taxon>
        <taxon>rosids</taxon>
        <taxon>malvids</taxon>
        <taxon>Sapindales</taxon>
        <taxon>Meliaceae</taxon>
        <taxon>Melia</taxon>
    </lineage>
</organism>
<evidence type="ECO:0000313" key="2">
    <source>
        <dbReference type="Proteomes" id="UP001164539"/>
    </source>
</evidence>
<sequence>MPAQKRSYDNASNTTPTAEVEAVDDDDTVQREQSNNHGQKTQDSSAPPAVDVDGNESDRSRSSGNGEKDEFVIVKLADIRKEVQCPICLGIIRKTRTVMECLHRFCRECIDKAMRLGNNECPACRTHCASRRSLRDDLNYDALIAALYPDIDKYEEEELAFQEEEAARNKQIQASIAQTFQRQTEALGRKRTTKSSSASFMRRSHGRYNTLRGRRNYRTTELQGSDDNDDANGDAGKDSSSADERSTEVRPKRHKRWTGPRFSQPSSAAASTDGGGDENDNEVNRESMGASAGLIGPSERLAWGKGGIRSHTRHGSVSSSNGKHARNSRLSKLVDYLRNLEEKDDQLDIHLKLVSFDEQRIPSLQQPYLCCRPTLSVSHLRQYVALQTALQANEIEIYLVKEFHSKLNIQTSFNSPLIDPCKDKLQVLNEQETLSGLQAQNFSQGYLLLAYQKILPN</sequence>
<keyword evidence="2" id="KW-1185">Reference proteome</keyword>